<dbReference type="Pfam" id="PF06724">
    <property type="entry name" value="DUF1206"/>
    <property type="match status" value="2"/>
</dbReference>
<organism evidence="3 4">
    <name type="scientific">Sphingomonas edaphi</name>
    <dbReference type="NCBI Taxonomy" id="2315689"/>
    <lineage>
        <taxon>Bacteria</taxon>
        <taxon>Pseudomonadati</taxon>
        <taxon>Pseudomonadota</taxon>
        <taxon>Alphaproteobacteria</taxon>
        <taxon>Sphingomonadales</taxon>
        <taxon>Sphingomonadaceae</taxon>
        <taxon>Sphingomonas</taxon>
    </lineage>
</organism>
<feature type="transmembrane region" description="Helical" evidence="1">
    <location>
        <begin position="89"/>
        <end position="110"/>
    </location>
</feature>
<feature type="domain" description="DUF1206" evidence="2">
    <location>
        <begin position="190"/>
        <end position="255"/>
    </location>
</feature>
<dbReference type="InterPro" id="IPR009597">
    <property type="entry name" value="DUF1206"/>
</dbReference>
<name>A0A418PY13_9SPHN</name>
<dbReference type="Proteomes" id="UP000285023">
    <property type="component" value="Unassembled WGS sequence"/>
</dbReference>
<dbReference type="EMBL" id="QXTF01000005">
    <property type="protein sequence ID" value="RIX26870.1"/>
    <property type="molecule type" value="Genomic_DNA"/>
</dbReference>
<protein>
    <submittedName>
        <fullName evidence="3">DUF1206 domain-containing protein</fullName>
    </submittedName>
</protein>
<keyword evidence="4" id="KW-1185">Reference proteome</keyword>
<feature type="transmembrane region" description="Helical" evidence="1">
    <location>
        <begin position="148"/>
        <end position="169"/>
    </location>
</feature>
<evidence type="ECO:0000259" key="2">
    <source>
        <dbReference type="Pfam" id="PF06724"/>
    </source>
</evidence>
<reference evidence="3 4" key="1">
    <citation type="submission" date="2018-09" db="EMBL/GenBank/DDBJ databases">
        <title>Sphingomonas sp. DAC4.</title>
        <authorList>
            <person name="Seo T."/>
        </authorList>
    </citation>
    <scope>NUCLEOTIDE SEQUENCE [LARGE SCALE GENOMIC DNA]</scope>
    <source>
        <strain evidence="3 4">DAC4</strain>
    </source>
</reference>
<evidence type="ECO:0000313" key="4">
    <source>
        <dbReference type="Proteomes" id="UP000285023"/>
    </source>
</evidence>
<gene>
    <name evidence="3" type="ORF">D3M59_11840</name>
</gene>
<keyword evidence="1" id="KW-0812">Transmembrane</keyword>
<keyword evidence="1" id="KW-0472">Membrane</keyword>
<keyword evidence="1" id="KW-1133">Transmembrane helix</keyword>
<feature type="transmembrane region" description="Helical" evidence="1">
    <location>
        <begin position="231"/>
        <end position="252"/>
    </location>
</feature>
<feature type="transmembrane region" description="Helical" evidence="1">
    <location>
        <begin position="190"/>
        <end position="211"/>
    </location>
</feature>
<sequence>MGMERVRRIETWARLGYAARGVVYLLLGWIALSSNKALSTGETVQAVKDLPGGTVLLVVLALGLFGYGLFKIYSAVVDLDGEGHEPKGLVVRVFRAIGGAGYWVLSFIAVKQLTSERPSPVEAGAASGSGGTQQEAAREVAQAAGGDMLLTLLGVAVLAVAASQFVIAFRAKFMDDMPGAPRLAKPAGQVGYAARALVMTIVGWFVLQAGIDGERLRSFGDALALVRDANPLLFKGVAAGLVLFAITSLIMARYRQIADDDVVARLSAKMHRIDPRNHTSS</sequence>
<dbReference type="RefSeq" id="WP_119533886.1">
    <property type="nucleotide sequence ID" value="NZ_QXTF01000005.1"/>
</dbReference>
<feature type="transmembrane region" description="Helical" evidence="1">
    <location>
        <begin position="52"/>
        <end position="77"/>
    </location>
</feature>
<feature type="domain" description="DUF1206" evidence="2">
    <location>
        <begin position="15"/>
        <end position="77"/>
    </location>
</feature>
<dbReference type="OrthoDB" id="5702018at2"/>
<proteinExistence type="predicted"/>
<evidence type="ECO:0000313" key="3">
    <source>
        <dbReference type="EMBL" id="RIX26870.1"/>
    </source>
</evidence>
<evidence type="ECO:0000256" key="1">
    <source>
        <dbReference type="SAM" id="Phobius"/>
    </source>
</evidence>
<accession>A0A418PY13</accession>
<dbReference type="AlphaFoldDB" id="A0A418PY13"/>
<comment type="caution">
    <text evidence="3">The sequence shown here is derived from an EMBL/GenBank/DDBJ whole genome shotgun (WGS) entry which is preliminary data.</text>
</comment>
<feature type="transmembrane region" description="Helical" evidence="1">
    <location>
        <begin position="12"/>
        <end position="32"/>
    </location>
</feature>